<dbReference type="CDD" id="cd08432">
    <property type="entry name" value="PBP2_GcdR_TrpI_HvrB_AmpR_like"/>
    <property type="match status" value="1"/>
</dbReference>
<dbReference type="KEGG" id="naci:NUH88_18890"/>
<dbReference type="InterPro" id="IPR005119">
    <property type="entry name" value="LysR_subst-bd"/>
</dbReference>
<dbReference type="NCBIfam" id="NF008352">
    <property type="entry name" value="PRK11139.1"/>
    <property type="match status" value="1"/>
</dbReference>
<dbReference type="FunFam" id="1.10.10.10:FF:000038">
    <property type="entry name" value="Glycine cleavage system transcriptional activator"/>
    <property type="match status" value="1"/>
</dbReference>
<dbReference type="PANTHER" id="PTHR30537">
    <property type="entry name" value="HTH-TYPE TRANSCRIPTIONAL REGULATOR"/>
    <property type="match status" value="1"/>
</dbReference>
<dbReference type="InterPro" id="IPR000847">
    <property type="entry name" value="LysR_HTH_N"/>
</dbReference>
<feature type="domain" description="HTH lysR-type" evidence="5">
    <location>
        <begin position="6"/>
        <end position="63"/>
    </location>
</feature>
<dbReference type="SUPFAM" id="SSF53850">
    <property type="entry name" value="Periplasmic binding protein-like II"/>
    <property type="match status" value="1"/>
</dbReference>
<keyword evidence="3" id="KW-0238">DNA-binding</keyword>
<dbReference type="GO" id="GO:0006351">
    <property type="term" value="P:DNA-templated transcription"/>
    <property type="evidence" value="ECO:0007669"/>
    <property type="project" value="TreeGrafter"/>
</dbReference>
<gene>
    <name evidence="6" type="primary">gcvA</name>
    <name evidence="6" type="ORF">NUH88_18890</name>
</gene>
<evidence type="ECO:0000256" key="3">
    <source>
        <dbReference type="ARBA" id="ARBA00023125"/>
    </source>
</evidence>
<evidence type="ECO:0000256" key="4">
    <source>
        <dbReference type="ARBA" id="ARBA00023163"/>
    </source>
</evidence>
<dbReference type="RefSeq" id="WP_257768120.1">
    <property type="nucleotide sequence ID" value="NZ_CP102480.1"/>
</dbReference>
<dbReference type="GO" id="GO:0043565">
    <property type="term" value="F:sequence-specific DNA binding"/>
    <property type="evidence" value="ECO:0007669"/>
    <property type="project" value="TreeGrafter"/>
</dbReference>
<keyword evidence="2" id="KW-0805">Transcription regulation</keyword>
<dbReference type="Pfam" id="PF03466">
    <property type="entry name" value="LysR_substrate"/>
    <property type="match status" value="1"/>
</dbReference>
<accession>A0A9J7AQF1</accession>
<dbReference type="GO" id="GO:0003700">
    <property type="term" value="F:DNA-binding transcription factor activity"/>
    <property type="evidence" value="ECO:0007669"/>
    <property type="project" value="InterPro"/>
</dbReference>
<name>A0A9J7AQF1_9PROT</name>
<organism evidence="6 7">
    <name type="scientific">Nisaea acidiphila</name>
    <dbReference type="NCBI Taxonomy" id="1862145"/>
    <lineage>
        <taxon>Bacteria</taxon>
        <taxon>Pseudomonadati</taxon>
        <taxon>Pseudomonadota</taxon>
        <taxon>Alphaproteobacteria</taxon>
        <taxon>Rhodospirillales</taxon>
        <taxon>Thalassobaculaceae</taxon>
        <taxon>Nisaea</taxon>
    </lineage>
</organism>
<dbReference type="InterPro" id="IPR036388">
    <property type="entry name" value="WH-like_DNA-bd_sf"/>
</dbReference>
<evidence type="ECO:0000259" key="5">
    <source>
        <dbReference type="PROSITE" id="PS50931"/>
    </source>
</evidence>
<keyword evidence="7" id="KW-1185">Reference proteome</keyword>
<comment type="similarity">
    <text evidence="1">Belongs to the LysR transcriptional regulatory family.</text>
</comment>
<keyword evidence="4" id="KW-0804">Transcription</keyword>
<dbReference type="Proteomes" id="UP001060336">
    <property type="component" value="Chromosome"/>
</dbReference>
<evidence type="ECO:0000256" key="2">
    <source>
        <dbReference type="ARBA" id="ARBA00023015"/>
    </source>
</evidence>
<dbReference type="AlphaFoldDB" id="A0A9J7AQF1"/>
<sequence>MYRRLPPLNAVRAFEAAARLESFTAAAEELGVTHGAVSRQVRVLEDWFGFPLFARANRKVILTREGLEYRDQASAVLDKLAVATERLAGPQGVRVLRLLAPETISVRWLIPRLSAFARAYPNIEVRLRPMISGEEFLSDTFDAVIRRGRMDREGFTSTPFLGESCLPVISPRLLEQIPLATPRALRNHTLLHADSLEHLWPSWMRAAGIEDLQVSRQLRFQSLNYVLQAAVEGVGVAMGPSALVADDLASGRLVTPLEAPVLAMGDFHVMIPAADRPQDPAAVFRRWLIEEQP</sequence>
<reference evidence="6" key="1">
    <citation type="submission" date="2022-08" db="EMBL/GenBank/DDBJ databases">
        <title>Nisaea acidiphila sp. nov., isolated from a marine algal debris and emended description of the genus Nisaea Urios et al. 2008.</title>
        <authorList>
            <person name="Kwon K."/>
        </authorList>
    </citation>
    <scope>NUCLEOTIDE SEQUENCE</scope>
    <source>
        <strain evidence="6">MEBiC11861</strain>
    </source>
</reference>
<evidence type="ECO:0000256" key="1">
    <source>
        <dbReference type="ARBA" id="ARBA00009437"/>
    </source>
</evidence>
<evidence type="ECO:0000313" key="7">
    <source>
        <dbReference type="Proteomes" id="UP001060336"/>
    </source>
</evidence>
<dbReference type="InterPro" id="IPR036390">
    <property type="entry name" value="WH_DNA-bd_sf"/>
</dbReference>
<dbReference type="PROSITE" id="PS50931">
    <property type="entry name" value="HTH_LYSR"/>
    <property type="match status" value="1"/>
</dbReference>
<dbReference type="FunFam" id="3.40.190.10:FF:000017">
    <property type="entry name" value="Glycine cleavage system transcriptional activator"/>
    <property type="match status" value="1"/>
</dbReference>
<dbReference type="PRINTS" id="PR00039">
    <property type="entry name" value="HTHLYSR"/>
</dbReference>
<protein>
    <submittedName>
        <fullName evidence="6">Transcriptional regulator GcvA</fullName>
    </submittedName>
</protein>
<dbReference type="Gene3D" id="1.10.10.10">
    <property type="entry name" value="Winged helix-like DNA-binding domain superfamily/Winged helix DNA-binding domain"/>
    <property type="match status" value="1"/>
</dbReference>
<dbReference type="InterPro" id="IPR058163">
    <property type="entry name" value="LysR-type_TF_proteobact-type"/>
</dbReference>
<dbReference type="EMBL" id="CP102480">
    <property type="protein sequence ID" value="UUX49455.1"/>
    <property type="molecule type" value="Genomic_DNA"/>
</dbReference>
<proteinExistence type="inferred from homology"/>
<dbReference type="SUPFAM" id="SSF46785">
    <property type="entry name" value="Winged helix' DNA-binding domain"/>
    <property type="match status" value="1"/>
</dbReference>
<dbReference type="Gene3D" id="3.40.190.10">
    <property type="entry name" value="Periplasmic binding protein-like II"/>
    <property type="match status" value="2"/>
</dbReference>
<dbReference type="Pfam" id="PF00126">
    <property type="entry name" value="HTH_1"/>
    <property type="match status" value="1"/>
</dbReference>
<evidence type="ECO:0000313" key="6">
    <source>
        <dbReference type="EMBL" id="UUX49455.1"/>
    </source>
</evidence>
<dbReference type="PANTHER" id="PTHR30537:SF74">
    <property type="entry name" value="HTH-TYPE TRANSCRIPTIONAL REGULATOR TRPI"/>
    <property type="match status" value="1"/>
</dbReference>